<dbReference type="InterPro" id="IPR000477">
    <property type="entry name" value="RT_dom"/>
</dbReference>
<dbReference type="Proteomes" id="UP000025227">
    <property type="component" value="Unplaced"/>
</dbReference>
<reference evidence="3" key="1">
    <citation type="submission" date="2020-12" db="UniProtKB">
        <authorList>
            <consortium name="WormBaseParasite"/>
        </authorList>
    </citation>
    <scope>IDENTIFICATION</scope>
    <source>
        <strain evidence="3">MHco3</strain>
    </source>
</reference>
<dbReference type="Gene3D" id="3.30.70.270">
    <property type="match status" value="1"/>
</dbReference>
<dbReference type="OrthoDB" id="5920525at2759"/>
<dbReference type="InterPro" id="IPR008042">
    <property type="entry name" value="Retrotrans_Pao"/>
</dbReference>
<protein>
    <submittedName>
        <fullName evidence="3">Reverse transcriptase domain-containing protein</fullName>
    </submittedName>
</protein>
<proteinExistence type="predicted"/>
<name>A0A7I4Z1F7_HAECO</name>
<evidence type="ECO:0000313" key="3">
    <source>
        <dbReference type="WBParaSite" id="HCON_00174000-00001"/>
    </source>
</evidence>
<sequence>MVYYSGFDSEIAIIPDVEKAFLQVRIHEDDRDYTRCMWPHEYKLPPTPDNIQILRFTRVTFGLKTSPFLLAGTIHFHLNTYKEDVQFMTQIKDNLYVDNLILTAESADTSRHIYARAKQLFNDLNMNHREFVSYITELMSHIKDKDKSRDAHPKVLGITRLPSQDFFQIECKRKFPERITERPVASTLASIYDTLRWTLPLLLNAKVFLQTLWKEGYEWDTTLSPHHIDKWTEIYSKTEKFSGTLPRNLSVKNGECCLIAFGEASFEAIATSV</sequence>
<dbReference type="InterPro" id="IPR043502">
    <property type="entry name" value="DNA/RNA_pol_sf"/>
</dbReference>
<dbReference type="Pfam" id="PF05380">
    <property type="entry name" value="Peptidase_A17"/>
    <property type="match status" value="1"/>
</dbReference>
<dbReference type="Pfam" id="PF00078">
    <property type="entry name" value="RVT_1"/>
    <property type="match status" value="1"/>
</dbReference>
<dbReference type="WBParaSite" id="HCON_00174000-00001">
    <property type="protein sequence ID" value="HCON_00174000-00001"/>
    <property type="gene ID" value="HCON_00174000"/>
</dbReference>
<dbReference type="InterPro" id="IPR043128">
    <property type="entry name" value="Rev_trsase/Diguanyl_cyclase"/>
</dbReference>
<feature type="domain" description="Reverse transcriptase" evidence="1">
    <location>
        <begin position="11"/>
        <end position="126"/>
    </location>
</feature>
<evidence type="ECO:0000313" key="2">
    <source>
        <dbReference type="Proteomes" id="UP000025227"/>
    </source>
</evidence>
<dbReference type="PANTHER" id="PTHR47331">
    <property type="entry name" value="PHD-TYPE DOMAIN-CONTAINING PROTEIN"/>
    <property type="match status" value="1"/>
</dbReference>
<dbReference type="Gene3D" id="3.10.10.10">
    <property type="entry name" value="HIV Type 1 Reverse Transcriptase, subunit A, domain 1"/>
    <property type="match status" value="1"/>
</dbReference>
<organism evidence="2 3">
    <name type="scientific">Haemonchus contortus</name>
    <name type="common">Barber pole worm</name>
    <dbReference type="NCBI Taxonomy" id="6289"/>
    <lineage>
        <taxon>Eukaryota</taxon>
        <taxon>Metazoa</taxon>
        <taxon>Ecdysozoa</taxon>
        <taxon>Nematoda</taxon>
        <taxon>Chromadorea</taxon>
        <taxon>Rhabditida</taxon>
        <taxon>Rhabditina</taxon>
        <taxon>Rhabditomorpha</taxon>
        <taxon>Strongyloidea</taxon>
        <taxon>Trichostrongylidae</taxon>
        <taxon>Haemonchus</taxon>
    </lineage>
</organism>
<dbReference type="SUPFAM" id="SSF56672">
    <property type="entry name" value="DNA/RNA polymerases"/>
    <property type="match status" value="1"/>
</dbReference>
<evidence type="ECO:0000259" key="1">
    <source>
        <dbReference type="Pfam" id="PF00078"/>
    </source>
</evidence>
<keyword evidence="2" id="KW-1185">Reference proteome</keyword>
<accession>A0A7I4Z1F7</accession>
<dbReference type="OMA" id="IQELWIA"/>
<dbReference type="AlphaFoldDB" id="A0A7I4Z1F7"/>